<keyword evidence="2 7" id="KW-0349">Heme</keyword>
<gene>
    <name evidence="8" type="ORF">DB31_1445</name>
</gene>
<dbReference type="STRING" id="394096.DB31_1445"/>
<evidence type="ECO:0000256" key="1">
    <source>
        <dbReference type="ARBA" id="ARBA00010617"/>
    </source>
</evidence>
<proteinExistence type="inferred from homology"/>
<dbReference type="GO" id="GO:0020037">
    <property type="term" value="F:heme binding"/>
    <property type="evidence" value="ECO:0007669"/>
    <property type="project" value="InterPro"/>
</dbReference>
<dbReference type="InterPro" id="IPR017972">
    <property type="entry name" value="Cyt_P450_CS"/>
</dbReference>
<evidence type="ECO:0000256" key="3">
    <source>
        <dbReference type="ARBA" id="ARBA00022723"/>
    </source>
</evidence>
<evidence type="ECO:0000256" key="7">
    <source>
        <dbReference type="RuleBase" id="RU000461"/>
    </source>
</evidence>
<dbReference type="Proteomes" id="UP000028725">
    <property type="component" value="Unassembled WGS sequence"/>
</dbReference>
<comment type="caution">
    <text evidence="8">The sequence shown here is derived from an EMBL/GenBank/DDBJ whole genome shotgun (WGS) entry which is preliminary data.</text>
</comment>
<evidence type="ECO:0000256" key="2">
    <source>
        <dbReference type="ARBA" id="ARBA00022617"/>
    </source>
</evidence>
<organism evidence="8 9">
    <name type="scientific">Hyalangium minutum</name>
    <dbReference type="NCBI Taxonomy" id="394096"/>
    <lineage>
        <taxon>Bacteria</taxon>
        <taxon>Pseudomonadati</taxon>
        <taxon>Myxococcota</taxon>
        <taxon>Myxococcia</taxon>
        <taxon>Myxococcales</taxon>
        <taxon>Cystobacterineae</taxon>
        <taxon>Archangiaceae</taxon>
        <taxon>Hyalangium</taxon>
    </lineage>
</organism>
<evidence type="ECO:0000256" key="6">
    <source>
        <dbReference type="ARBA" id="ARBA00023033"/>
    </source>
</evidence>
<name>A0A085WCB6_9BACT</name>
<dbReference type="GO" id="GO:0005506">
    <property type="term" value="F:iron ion binding"/>
    <property type="evidence" value="ECO:0007669"/>
    <property type="project" value="InterPro"/>
</dbReference>
<dbReference type="Pfam" id="PF00067">
    <property type="entry name" value="p450"/>
    <property type="match status" value="1"/>
</dbReference>
<evidence type="ECO:0000256" key="4">
    <source>
        <dbReference type="ARBA" id="ARBA00023002"/>
    </source>
</evidence>
<dbReference type="GO" id="GO:0016705">
    <property type="term" value="F:oxidoreductase activity, acting on paired donors, with incorporation or reduction of molecular oxygen"/>
    <property type="evidence" value="ECO:0007669"/>
    <property type="project" value="InterPro"/>
</dbReference>
<dbReference type="GO" id="GO:0004497">
    <property type="term" value="F:monooxygenase activity"/>
    <property type="evidence" value="ECO:0007669"/>
    <property type="project" value="UniProtKB-KW"/>
</dbReference>
<dbReference type="InterPro" id="IPR036396">
    <property type="entry name" value="Cyt_P450_sf"/>
</dbReference>
<dbReference type="SUPFAM" id="SSF48264">
    <property type="entry name" value="Cytochrome P450"/>
    <property type="match status" value="1"/>
</dbReference>
<dbReference type="PANTHER" id="PTHR46696:SF3">
    <property type="entry name" value="PULCHERRIMINIC ACID SYNTHASE"/>
    <property type="match status" value="1"/>
</dbReference>
<dbReference type="AlphaFoldDB" id="A0A085WCB6"/>
<comment type="similarity">
    <text evidence="1 7">Belongs to the cytochrome P450 family.</text>
</comment>
<dbReference type="InterPro" id="IPR002397">
    <property type="entry name" value="Cyt_P450_B"/>
</dbReference>
<accession>A0A085WCB6</accession>
<dbReference type="PATRIC" id="fig|394096.3.peg.5782"/>
<evidence type="ECO:0000256" key="5">
    <source>
        <dbReference type="ARBA" id="ARBA00023004"/>
    </source>
</evidence>
<reference evidence="8 9" key="1">
    <citation type="submission" date="2014-04" db="EMBL/GenBank/DDBJ databases">
        <title>Genome assembly of Hyalangium minutum DSM 14724.</title>
        <authorList>
            <person name="Sharma G."/>
            <person name="Subramanian S."/>
        </authorList>
    </citation>
    <scope>NUCLEOTIDE SEQUENCE [LARGE SCALE GENOMIC DNA]</scope>
    <source>
        <strain evidence="8 9">DSM 14724</strain>
    </source>
</reference>
<dbReference type="PRINTS" id="PR00385">
    <property type="entry name" value="P450"/>
</dbReference>
<evidence type="ECO:0000313" key="9">
    <source>
        <dbReference type="Proteomes" id="UP000028725"/>
    </source>
</evidence>
<keyword evidence="4 7" id="KW-0560">Oxidoreductase</keyword>
<keyword evidence="3 7" id="KW-0479">Metal-binding</keyword>
<keyword evidence="6 7" id="KW-0503">Monooxygenase</keyword>
<sequence length="392" mass="43424">MSPEIRANPYPFYAELRRDSPVAQVDPGGLWAVSRYEDILGALKNPKLFSSAGLRLAAEPPWAGRPNPMSASIIFMDDPKQHGRLRGLINRAFGPTALARLEPRIRAVAEELTTRVLSRRQVDFVEDFALPLPASVIGTLMGLEPELYPRFKQWSDDIVAVSVTQPGDTELLAQYRRTVDEMEQYLSEVIARRRKTPGDDMVSDLLSSRIEGEALTDKDLMGFLFLLLVAGLETTVHLLGNSARLLAEHPDVLARLRADRALIPAFLEEVLRFEPPVHSTMRLCTEDTTLAGVSLPRGSVLALLLASGLRDERYCADGDRFSLDRKGPHNMAFGHGMHFCLGAALARMEGRVALEVLLPQCSALARRSEALEWNLSMTVRGVRALPLEVRPA</sequence>
<dbReference type="FunFam" id="1.10.630.10:FF:000018">
    <property type="entry name" value="Cytochrome P450 monooxygenase"/>
    <property type="match status" value="1"/>
</dbReference>
<dbReference type="Gene3D" id="1.10.630.10">
    <property type="entry name" value="Cytochrome P450"/>
    <property type="match status" value="1"/>
</dbReference>
<dbReference type="PRINTS" id="PR00359">
    <property type="entry name" value="BP450"/>
</dbReference>
<dbReference type="EMBL" id="JMCB01000012">
    <property type="protein sequence ID" value="KFE65329.1"/>
    <property type="molecule type" value="Genomic_DNA"/>
</dbReference>
<dbReference type="PROSITE" id="PS00086">
    <property type="entry name" value="CYTOCHROME_P450"/>
    <property type="match status" value="1"/>
</dbReference>
<keyword evidence="5 7" id="KW-0408">Iron</keyword>
<dbReference type="CDD" id="cd11078">
    <property type="entry name" value="CYP130-like"/>
    <property type="match status" value="1"/>
</dbReference>
<keyword evidence="9" id="KW-1185">Reference proteome</keyword>
<dbReference type="InterPro" id="IPR001128">
    <property type="entry name" value="Cyt_P450"/>
</dbReference>
<dbReference type="PANTHER" id="PTHR46696">
    <property type="entry name" value="P450, PUTATIVE (EUROFUNG)-RELATED"/>
    <property type="match status" value="1"/>
</dbReference>
<protein>
    <submittedName>
        <fullName evidence="8">Putative cytochrome P450 hydroxylase</fullName>
    </submittedName>
</protein>
<evidence type="ECO:0000313" key="8">
    <source>
        <dbReference type="EMBL" id="KFE65329.1"/>
    </source>
</evidence>